<evidence type="ECO:0000313" key="3">
    <source>
        <dbReference type="Proteomes" id="UP000197003"/>
    </source>
</evidence>
<dbReference type="OrthoDB" id="5290483at2"/>
<dbReference type="InterPro" id="IPR002545">
    <property type="entry name" value="CheW-lke_dom"/>
</dbReference>
<feature type="domain" description="CheW-like" evidence="1">
    <location>
        <begin position="120"/>
        <end position="254"/>
    </location>
</feature>
<dbReference type="AlphaFoldDB" id="A0A1Z3NBM9"/>
<accession>A0A1Z3NBM9</accession>
<dbReference type="RefSeq" id="WP_088566297.1">
    <property type="nucleotide sequence ID" value="NZ_CP020946.1"/>
</dbReference>
<sequence>MSDFFGDDFTAELKAYFLDSVIKEIDKFIDLTDEKLWRRILSEVSEQTRAWAVDAKTNEFMHLAEWLEGFDEKSRNLEGAAELIKALKTLRGYIEALGIDKTDTADLATRFALNAQNLREILLLHCRFGVQEFAVPILSVIEISGKLPLFDLPERKEGLLGVIPFRGEAVPVVNLQDHGFARMDADNFFYVICEEQGVRFCLQVTDTEDMISVKEADLQNFENQSTMMSANFVHQFFIKDRRSIMVLDLEKLVA</sequence>
<dbReference type="GO" id="GO:0006935">
    <property type="term" value="P:chemotaxis"/>
    <property type="evidence" value="ECO:0007669"/>
    <property type="project" value="InterPro"/>
</dbReference>
<dbReference type="EMBL" id="CP020946">
    <property type="protein sequence ID" value="ASD64868.1"/>
    <property type="molecule type" value="Genomic_DNA"/>
</dbReference>
<dbReference type="Gene3D" id="2.30.30.40">
    <property type="entry name" value="SH3 Domains"/>
    <property type="match status" value="1"/>
</dbReference>
<dbReference type="GO" id="GO:0007165">
    <property type="term" value="P:signal transduction"/>
    <property type="evidence" value="ECO:0007669"/>
    <property type="project" value="InterPro"/>
</dbReference>
<evidence type="ECO:0000259" key="1">
    <source>
        <dbReference type="PROSITE" id="PS50851"/>
    </source>
</evidence>
<dbReference type="Gene3D" id="2.40.50.180">
    <property type="entry name" value="CheA-289, Domain 4"/>
    <property type="match status" value="1"/>
</dbReference>
<dbReference type="PROSITE" id="PS50851">
    <property type="entry name" value="CHEW"/>
    <property type="match status" value="1"/>
</dbReference>
<protein>
    <submittedName>
        <fullName evidence="2">Chemotaxis protein</fullName>
    </submittedName>
</protein>
<dbReference type="Pfam" id="PF01584">
    <property type="entry name" value="CheW"/>
    <property type="match status" value="1"/>
</dbReference>
<reference evidence="2 3" key="1">
    <citation type="submission" date="2017-04" db="EMBL/GenBank/DDBJ databases">
        <title>Whole genome sequence of Bdellovibrio bacteriovorus strain SSB218315.</title>
        <authorList>
            <person name="Oyedara O."/>
            <person name="Rodriguez-Perez M.A."/>
        </authorList>
    </citation>
    <scope>NUCLEOTIDE SEQUENCE [LARGE SCALE GENOMIC DNA]</scope>
    <source>
        <strain evidence="2 3">SSB218315</strain>
    </source>
</reference>
<dbReference type="PANTHER" id="PTHR22617">
    <property type="entry name" value="CHEMOTAXIS SENSOR HISTIDINE KINASE-RELATED"/>
    <property type="match status" value="1"/>
</dbReference>
<organism evidence="2 3">
    <name type="scientific">Bdellovibrio bacteriovorus</name>
    <dbReference type="NCBI Taxonomy" id="959"/>
    <lineage>
        <taxon>Bacteria</taxon>
        <taxon>Pseudomonadati</taxon>
        <taxon>Bdellovibrionota</taxon>
        <taxon>Bdellovibrionia</taxon>
        <taxon>Bdellovibrionales</taxon>
        <taxon>Pseudobdellovibrionaceae</taxon>
        <taxon>Bdellovibrio</taxon>
    </lineage>
</organism>
<dbReference type="SUPFAM" id="SSF50341">
    <property type="entry name" value="CheW-like"/>
    <property type="match status" value="1"/>
</dbReference>
<dbReference type="SMART" id="SM00260">
    <property type="entry name" value="CheW"/>
    <property type="match status" value="1"/>
</dbReference>
<evidence type="ECO:0000313" key="2">
    <source>
        <dbReference type="EMBL" id="ASD64868.1"/>
    </source>
</evidence>
<dbReference type="Proteomes" id="UP000197003">
    <property type="component" value="Chromosome"/>
</dbReference>
<dbReference type="GO" id="GO:0005829">
    <property type="term" value="C:cytosol"/>
    <property type="evidence" value="ECO:0007669"/>
    <property type="project" value="TreeGrafter"/>
</dbReference>
<proteinExistence type="predicted"/>
<dbReference type="InterPro" id="IPR036061">
    <property type="entry name" value="CheW-like_dom_sf"/>
</dbReference>
<dbReference type="InterPro" id="IPR039315">
    <property type="entry name" value="CheW"/>
</dbReference>
<dbReference type="PANTHER" id="PTHR22617:SF23">
    <property type="entry name" value="CHEMOTAXIS PROTEIN CHEW"/>
    <property type="match status" value="1"/>
</dbReference>
<gene>
    <name evidence="2" type="ORF">B9G79_15505</name>
</gene>
<name>A0A1Z3NBM9_BDEBC</name>